<proteinExistence type="predicted"/>
<dbReference type="Proteomes" id="UP000249417">
    <property type="component" value="Unassembled WGS sequence"/>
</dbReference>
<protein>
    <submittedName>
        <fullName evidence="2">Uncharacterized protein</fullName>
    </submittedName>
</protein>
<gene>
    <name evidence="2" type="ORF">DI551_02585</name>
</gene>
<organism evidence="2 3">
    <name type="scientific">Micavibrio aeruginosavorus</name>
    <dbReference type="NCBI Taxonomy" id="349221"/>
    <lineage>
        <taxon>Bacteria</taxon>
        <taxon>Pseudomonadati</taxon>
        <taxon>Bdellovibrionota</taxon>
        <taxon>Bdellovibrionia</taxon>
        <taxon>Bdellovibrionales</taxon>
        <taxon>Pseudobdellovibrionaceae</taxon>
        <taxon>Micavibrio</taxon>
    </lineage>
</organism>
<evidence type="ECO:0000256" key="1">
    <source>
        <dbReference type="SAM" id="MobiDB-lite"/>
    </source>
</evidence>
<evidence type="ECO:0000313" key="2">
    <source>
        <dbReference type="EMBL" id="PZQ47868.1"/>
    </source>
</evidence>
<feature type="region of interest" description="Disordered" evidence="1">
    <location>
        <begin position="295"/>
        <end position="317"/>
    </location>
</feature>
<evidence type="ECO:0000313" key="3">
    <source>
        <dbReference type="Proteomes" id="UP000249417"/>
    </source>
</evidence>
<name>A0A2W5N5J5_9BACT</name>
<dbReference type="EMBL" id="QFQB01000009">
    <property type="protein sequence ID" value="PZQ47868.1"/>
    <property type="molecule type" value="Genomic_DNA"/>
</dbReference>
<dbReference type="AlphaFoldDB" id="A0A2W5N5J5"/>
<comment type="caution">
    <text evidence="2">The sequence shown here is derived from an EMBL/GenBank/DDBJ whole genome shotgun (WGS) entry which is preliminary data.</text>
</comment>
<sequence length="317" mass="35177">MVLLINLEPTQLSKEDKKLHKALGKIFAAAAQGPLPVDRLLVQTAVHVLKSETLTTEEKCDTLDAIVAAVDLHERPAFTHIFYTATEDPMLEKFASDRTFRAIDLLPAQDRFGAAYSWLESGDLRNEDEAIRTANYIDHIPEQEQMNACDKFFEVFDDYGDVVLAKELSLLPINTTVTPAEAVERAMVIAMNAESEELINEALVLAMDIAEKMPAESAIDLIHDVLKFTDNTDIALQAVDRMLDMEAPATAYNLSTLEQTARFCEASCLEGGRVSELRQTVIDMAFAVVNAEPKTKDKPEQMTPANFVQKMQAMPSP</sequence>
<reference evidence="2 3" key="1">
    <citation type="submission" date="2017-08" db="EMBL/GenBank/DDBJ databases">
        <title>Infants hospitalized years apart are colonized by the same room-sourced microbial strains.</title>
        <authorList>
            <person name="Brooks B."/>
            <person name="Olm M.R."/>
            <person name="Firek B.A."/>
            <person name="Baker R."/>
            <person name="Thomas B.C."/>
            <person name="Morowitz M.J."/>
            <person name="Banfield J.F."/>
        </authorList>
    </citation>
    <scope>NUCLEOTIDE SEQUENCE [LARGE SCALE GENOMIC DNA]</scope>
    <source>
        <strain evidence="2">S2_005_002_R2_29</strain>
    </source>
</reference>
<accession>A0A2W5N5J5</accession>